<feature type="region of interest" description="Disordered" evidence="3">
    <location>
        <begin position="460"/>
        <end position="505"/>
    </location>
</feature>
<feature type="domain" description="Glycosyl hydrolase 94 supersandwich" evidence="4">
    <location>
        <begin position="513"/>
        <end position="784"/>
    </location>
</feature>
<dbReference type="Gene3D" id="2.60.420.10">
    <property type="entry name" value="Maltose phosphorylase, domain 3"/>
    <property type="match status" value="1"/>
</dbReference>
<evidence type="ECO:0000313" key="6">
    <source>
        <dbReference type="EMBL" id="QDL39652.1"/>
    </source>
</evidence>
<dbReference type="EMBL" id="CP035503">
    <property type="protein sequence ID" value="QDL39652.1"/>
    <property type="molecule type" value="Genomic_DNA"/>
</dbReference>
<evidence type="ECO:0000259" key="4">
    <source>
        <dbReference type="Pfam" id="PF06165"/>
    </source>
</evidence>
<dbReference type="Proteomes" id="UP000316798">
    <property type="component" value="Chromosome"/>
</dbReference>
<gene>
    <name evidence="6" type="ORF">EUB48_05795</name>
</gene>
<dbReference type="PANTHER" id="PTHR37469">
    <property type="entry name" value="CELLOBIONIC ACID PHOSPHORYLASE-RELATED"/>
    <property type="match status" value="1"/>
</dbReference>
<dbReference type="GO" id="GO:0005975">
    <property type="term" value="P:carbohydrate metabolic process"/>
    <property type="evidence" value="ECO:0007669"/>
    <property type="project" value="InterPro"/>
</dbReference>
<organism evidence="6 7">
    <name type="scientific">Rhodoferax sediminis</name>
    <dbReference type="NCBI Taxonomy" id="2509614"/>
    <lineage>
        <taxon>Bacteria</taxon>
        <taxon>Pseudomonadati</taxon>
        <taxon>Pseudomonadota</taxon>
        <taxon>Betaproteobacteria</taxon>
        <taxon>Burkholderiales</taxon>
        <taxon>Comamonadaceae</taxon>
        <taxon>Rhodoferax</taxon>
    </lineage>
</organism>
<dbReference type="SUPFAM" id="SSF74650">
    <property type="entry name" value="Galactose mutarotase-like"/>
    <property type="match status" value="2"/>
</dbReference>
<dbReference type="InterPro" id="IPR037018">
    <property type="entry name" value="GH65_N"/>
</dbReference>
<dbReference type="InterPro" id="IPR010383">
    <property type="entry name" value="Glyco_hydrolase_94_b-supersand"/>
</dbReference>
<feature type="domain" description="Glycosyl hydrolase 94 catalytic" evidence="5">
    <location>
        <begin position="798"/>
        <end position="1222"/>
    </location>
</feature>
<evidence type="ECO:0000259" key="5">
    <source>
        <dbReference type="Pfam" id="PF17167"/>
    </source>
</evidence>
<proteinExistence type="predicted"/>
<accession>A0A515DGW0</accession>
<dbReference type="SMART" id="SM01068">
    <property type="entry name" value="CBM_X"/>
    <property type="match status" value="2"/>
</dbReference>
<dbReference type="InterPro" id="IPR008928">
    <property type="entry name" value="6-hairpin_glycosidase_sf"/>
</dbReference>
<dbReference type="PANTHER" id="PTHR37469:SF2">
    <property type="entry name" value="CELLOBIONIC ACID PHOSPHORYLASE"/>
    <property type="match status" value="1"/>
</dbReference>
<dbReference type="CDD" id="cd11756">
    <property type="entry name" value="GH94N_ChvB_NdvB_1_like"/>
    <property type="match status" value="1"/>
</dbReference>
<evidence type="ECO:0000313" key="7">
    <source>
        <dbReference type="Proteomes" id="UP000316798"/>
    </source>
</evidence>
<dbReference type="GO" id="GO:0016757">
    <property type="term" value="F:glycosyltransferase activity"/>
    <property type="evidence" value="ECO:0007669"/>
    <property type="project" value="UniProtKB-KW"/>
</dbReference>
<dbReference type="InterPro" id="IPR012341">
    <property type="entry name" value="6hp_glycosidase-like_sf"/>
</dbReference>
<keyword evidence="1" id="KW-0328">Glycosyltransferase</keyword>
<feature type="compositionally biased region" description="Polar residues" evidence="3">
    <location>
        <begin position="471"/>
        <end position="480"/>
    </location>
</feature>
<dbReference type="Gene3D" id="2.70.98.40">
    <property type="entry name" value="Glycoside hydrolase, family 65, N-terminal domain"/>
    <property type="match status" value="2"/>
</dbReference>
<dbReference type="InterPro" id="IPR052047">
    <property type="entry name" value="GH94_Enzymes"/>
</dbReference>
<dbReference type="SUPFAM" id="SSF48208">
    <property type="entry name" value="Six-hairpin glycosidases"/>
    <property type="match status" value="1"/>
</dbReference>
<dbReference type="Gene3D" id="1.50.10.10">
    <property type="match status" value="1"/>
</dbReference>
<dbReference type="InterPro" id="IPR037820">
    <property type="entry name" value="GH94N_NdvB"/>
</dbReference>
<dbReference type="InterPro" id="IPR037824">
    <property type="entry name" value="GH94N_2_NdvB"/>
</dbReference>
<feature type="domain" description="Glycosyl hydrolase 94 supersandwich" evidence="4">
    <location>
        <begin position="9"/>
        <end position="277"/>
    </location>
</feature>
<dbReference type="InterPro" id="IPR033432">
    <property type="entry name" value="GH94_catalytic"/>
</dbReference>
<dbReference type="KEGG" id="rhf:EUB48_05795"/>
<dbReference type="CDD" id="cd11753">
    <property type="entry name" value="GH94N_ChvB_NdvB_2_like"/>
    <property type="match status" value="1"/>
</dbReference>
<dbReference type="OrthoDB" id="9769991at2"/>
<dbReference type="GO" id="GO:0030246">
    <property type="term" value="F:carbohydrate binding"/>
    <property type="evidence" value="ECO:0007669"/>
    <property type="project" value="InterPro"/>
</dbReference>
<evidence type="ECO:0000256" key="3">
    <source>
        <dbReference type="SAM" id="MobiDB-lite"/>
    </source>
</evidence>
<dbReference type="Pfam" id="PF06165">
    <property type="entry name" value="GH94_b-supersand"/>
    <property type="match status" value="2"/>
</dbReference>
<keyword evidence="7" id="KW-1185">Reference proteome</keyword>
<sequence>MQYCQTSFTHAPPPVQLLSNGRYTVMLNAAGSGYSNWREFAVTRWREDPMVDGWGSYLLLRDEAVRGAVWSAGLQPCGKEADDYTASLSDGHVGITQRSGTLTTALDVAVASDRDVELRRVTLTNHGEIPRQITLTSYAELVLGPAGADAAHPAFSKMFVQTQWVEQGGILLATRRRRSPDEPQVWAAHVAMVEETDGGVCTFETDRMRFLGRGRTLRHALAMEPGAALSNTCGCVLDPIFSLRRQVCVAPGASVRVAFWTALSDSRDGALALVQPLRASGACEQVLAGSLARAAAEQTRLGIDAVQAERFEYLAGALIYADGPLRAPAEMLERGSGGPPVLWSSGISGDRPIVLARMAGESDLACLDELLLAQQYWQSKRLGVDVVLLDTVVSDGDPLHAWLDVRMQAQNARLKADREAVGATAFTLRDTLISDALRAGLTTAARVVLDAEHGLPAHVSKKAHDDCERSTAPSGNSYPPTQAADEDVTSTVPSPIPKREFDNGTGGFIESGRTYAITLTGDRCTPAPWVNVIANPCFGFLVSSEGGGYTWALNSQQNPLTPWPNDPVSDTPHEVLYLRDENSGALWSATALPIRVLDATYTVLHGKGYSRFEHHAYGVDVALLQFVPPADPVKLSRLRLRNRSSRARRLSVTGYVEWALGANGTVPAPFVATSCDAATGALFARNAWRAEFGERMAFIDLGGRQQSCTGDRQEFLGRYGAVDRPAALARRAPLSGRVGAGLNPCGALQTFIDLAPDEQVDIVFMLGDAASSDEARALVEKYRTTDLDAVLGDVHAQWDAVLETVQVRTPDRAMDILLNDWLLYQVLGCRVWARTAYYQASGAYGFRDQLQDVMALCVSRPDIAREHLLRAAARQFREGDVQHWWLPPSGQGIRTRISDDRIWLAYVAAHYVQTTGDAAVLDENLPFLEGAAIKAGDTDAFYQPGVASEQASLYEHAARAIDSSLTLGPHGLPLMGTGDWNDGMNNVGALGRGESVWLAWFLLATMNAFAPFADARGEHARAASWHGYAAALRSALEGPVGWDGEWYRRGYYDDGTALGSHDSEECRIDTITQSWSLMSGAADPGHAAQAMAAVDKYLVQHDDKIALLFTPPFDHTPLNPGYIKGYPPGIRENGGQYTHGATWSIFACTMLGQGDGAGELFSILNPIRHSATADALARYQVEPYVACADVYSVAPYIGRGGWTWYTGSAGWLYRGGLQAILGFYLQGDQLLLSPCIPKSWPGYRIVYRRRGNQDTITRYEITVENPAGVSCGIASVALDGAAQVNAARNVVRIPLLDDGRAHLVHLVLG</sequence>
<keyword evidence="2 6" id="KW-0808">Transferase</keyword>
<name>A0A515DGW0_9BURK</name>
<evidence type="ECO:0000256" key="2">
    <source>
        <dbReference type="ARBA" id="ARBA00022679"/>
    </source>
</evidence>
<evidence type="ECO:0000256" key="1">
    <source>
        <dbReference type="ARBA" id="ARBA00022676"/>
    </source>
</evidence>
<dbReference type="Pfam" id="PF17167">
    <property type="entry name" value="Glyco_hydro_94"/>
    <property type="match status" value="1"/>
</dbReference>
<dbReference type="InterPro" id="IPR011013">
    <property type="entry name" value="Gal_mutarotase_sf_dom"/>
</dbReference>
<protein>
    <submittedName>
        <fullName evidence="6">Glycosyl transferase family 36</fullName>
    </submittedName>
</protein>
<reference evidence="6 7" key="1">
    <citation type="submission" date="2019-01" db="EMBL/GenBank/DDBJ databases">
        <title>Genomic insights into a novel species Rhodoferax sp.</title>
        <authorList>
            <person name="Jin L."/>
        </authorList>
    </citation>
    <scope>NUCLEOTIDE SEQUENCE [LARGE SCALE GENOMIC DNA]</scope>
    <source>
        <strain evidence="6 7">CHu59-6-5</strain>
    </source>
</reference>